<dbReference type="EMBL" id="FOXF01000062">
    <property type="protein sequence ID" value="SFP71858.1"/>
    <property type="molecule type" value="Genomic_DNA"/>
</dbReference>
<organism evidence="1 2">
    <name type="scientific">Ruminobacter amylophilus</name>
    <dbReference type="NCBI Taxonomy" id="867"/>
    <lineage>
        <taxon>Bacteria</taxon>
        <taxon>Pseudomonadati</taxon>
        <taxon>Pseudomonadota</taxon>
        <taxon>Gammaproteobacteria</taxon>
        <taxon>Aeromonadales</taxon>
        <taxon>Succinivibrionaceae</taxon>
        <taxon>Ruminobacter</taxon>
    </lineage>
</organism>
<name>A0A662ZJU4_9GAMM</name>
<gene>
    <name evidence="1" type="ORF">SAMN02910344_02136</name>
</gene>
<dbReference type="RefSeq" id="WP_093143576.1">
    <property type="nucleotide sequence ID" value="NZ_FOXF01000062.1"/>
</dbReference>
<protein>
    <recommendedName>
        <fullName evidence="3">Lipoprotein</fullName>
    </recommendedName>
</protein>
<evidence type="ECO:0000313" key="1">
    <source>
        <dbReference type="EMBL" id="SFP71858.1"/>
    </source>
</evidence>
<dbReference type="AlphaFoldDB" id="A0A662ZJU4"/>
<keyword evidence="2" id="KW-1185">Reference proteome</keyword>
<dbReference type="Proteomes" id="UP000243745">
    <property type="component" value="Unassembled WGS sequence"/>
</dbReference>
<evidence type="ECO:0008006" key="3">
    <source>
        <dbReference type="Google" id="ProtNLM"/>
    </source>
</evidence>
<proteinExistence type="predicted"/>
<dbReference type="PROSITE" id="PS51257">
    <property type="entry name" value="PROKAR_LIPOPROTEIN"/>
    <property type="match status" value="1"/>
</dbReference>
<accession>A0A662ZJU4</accession>
<sequence length="150" mass="16590">MKNQLISVGLLSLVLAGCNMTDFRLPTIGENNSNSTATTKSASQSNIVSNPLIEEMCATAKKNEARANELYRGREVSAQGRFRLNKYTKTPHIDFNTQNFSVHMAMNDKTEPWKQYDDGQIVSSGNVKVSEVSVEHVGGLSGYDICYIHN</sequence>
<evidence type="ECO:0000313" key="2">
    <source>
        <dbReference type="Proteomes" id="UP000243745"/>
    </source>
</evidence>
<reference evidence="1 2" key="1">
    <citation type="submission" date="2016-10" db="EMBL/GenBank/DDBJ databases">
        <authorList>
            <person name="Varghese N."/>
            <person name="Submissions S."/>
        </authorList>
    </citation>
    <scope>NUCLEOTIDE SEQUENCE [LARGE SCALE GENOMIC DNA]</scope>
    <source>
        <strain evidence="1 2">DSM 1361</strain>
    </source>
</reference>